<evidence type="ECO:0000259" key="1">
    <source>
        <dbReference type="PROSITE" id="PS51186"/>
    </source>
</evidence>
<keyword evidence="3" id="KW-1185">Reference proteome</keyword>
<comment type="caution">
    <text evidence="2">The sequence shown here is derived from an EMBL/GenBank/DDBJ whole genome shotgun (WGS) entry which is preliminary data.</text>
</comment>
<accession>A0ABS3CV90</accession>
<dbReference type="EMBL" id="JAFKCS010000014">
    <property type="protein sequence ID" value="MBN7821027.1"/>
    <property type="molecule type" value="Genomic_DNA"/>
</dbReference>
<dbReference type="InterPro" id="IPR000182">
    <property type="entry name" value="GNAT_dom"/>
</dbReference>
<name>A0ABS3CV90_9ALTE</name>
<dbReference type="CDD" id="cd04301">
    <property type="entry name" value="NAT_SF"/>
    <property type="match status" value="1"/>
</dbReference>
<gene>
    <name evidence="2" type="ORF">J0A65_14245</name>
</gene>
<protein>
    <submittedName>
        <fullName evidence="2">GNAT family N-acetyltransferase</fullName>
    </submittedName>
</protein>
<sequence length="191" mass="21279">MSNIKYFPLHEDHYERLLALANGVHGDNYMDLPSLKSYHQAGLVNGINASWVALDGERLVGFRLTWAAGNWQPDKWCSPELWGHPQDKVCYFKCNTVDSTYRAAGIGSQMLKLSIQEAAKQGAKAGLAHIWMQSPGNSAFKYFSKCGGKLVKEHPGKWQENCDNEGYVCPICGTQCDCVAAEMLLTFEDLN</sequence>
<dbReference type="RefSeq" id="WP_206594906.1">
    <property type="nucleotide sequence ID" value="NZ_JAFKCS010000014.1"/>
</dbReference>
<dbReference type="Gene3D" id="3.40.630.30">
    <property type="match status" value="1"/>
</dbReference>
<dbReference type="SUPFAM" id="SSF55729">
    <property type="entry name" value="Acyl-CoA N-acyltransferases (Nat)"/>
    <property type="match status" value="1"/>
</dbReference>
<evidence type="ECO:0000313" key="2">
    <source>
        <dbReference type="EMBL" id="MBN7821027.1"/>
    </source>
</evidence>
<dbReference type="Proteomes" id="UP000663992">
    <property type="component" value="Unassembled WGS sequence"/>
</dbReference>
<dbReference type="PROSITE" id="PS51186">
    <property type="entry name" value="GNAT"/>
    <property type="match status" value="1"/>
</dbReference>
<dbReference type="InterPro" id="IPR016181">
    <property type="entry name" value="Acyl_CoA_acyltransferase"/>
</dbReference>
<organism evidence="2 3">
    <name type="scientific">Bowmanella yangjiangensis</name>
    <dbReference type="NCBI Taxonomy" id="2811230"/>
    <lineage>
        <taxon>Bacteria</taxon>
        <taxon>Pseudomonadati</taxon>
        <taxon>Pseudomonadota</taxon>
        <taxon>Gammaproteobacteria</taxon>
        <taxon>Alteromonadales</taxon>
        <taxon>Alteromonadaceae</taxon>
        <taxon>Bowmanella</taxon>
    </lineage>
</organism>
<proteinExistence type="predicted"/>
<dbReference type="Pfam" id="PF00583">
    <property type="entry name" value="Acetyltransf_1"/>
    <property type="match status" value="1"/>
</dbReference>
<reference evidence="2 3" key="1">
    <citation type="submission" date="2021-03" db="EMBL/GenBank/DDBJ databases">
        <title>novel species isolated from a fishpond in China.</title>
        <authorList>
            <person name="Lu H."/>
            <person name="Cai Z."/>
        </authorList>
    </citation>
    <scope>NUCLEOTIDE SEQUENCE [LARGE SCALE GENOMIC DNA]</scope>
    <source>
        <strain evidence="2 3">Y57</strain>
    </source>
</reference>
<evidence type="ECO:0000313" key="3">
    <source>
        <dbReference type="Proteomes" id="UP000663992"/>
    </source>
</evidence>
<feature type="domain" description="N-acetyltransferase" evidence="1">
    <location>
        <begin position="4"/>
        <end position="188"/>
    </location>
</feature>